<dbReference type="PROSITE" id="PS51996">
    <property type="entry name" value="TR_MART"/>
    <property type="match status" value="1"/>
</dbReference>
<dbReference type="EMBL" id="CP019911">
    <property type="protein sequence ID" value="AQW30137.1"/>
    <property type="molecule type" value="Genomic_DNA"/>
</dbReference>
<evidence type="ECO:0000256" key="1">
    <source>
        <dbReference type="SAM" id="Phobius"/>
    </source>
</evidence>
<gene>
    <name evidence="2" type="ORF">B0B51_09190</name>
</gene>
<reference evidence="2 3" key="1">
    <citation type="submission" date="2017-02" db="EMBL/GenBank/DDBJ databases">
        <title>Blood Disease Bacterium A2-HR MARDI.</title>
        <authorList>
            <person name="Badrun R."/>
            <person name="Abu Bakar N."/>
            <person name="Laboh R."/>
        </authorList>
    </citation>
    <scope>NUCLEOTIDE SEQUENCE [LARGE SCALE GENOMIC DNA]</scope>
    <source>
        <strain evidence="2 3">A2-HR MARDI</strain>
    </source>
</reference>
<sequence length="458" mass="46525">MSALLAAARLGDPVAHTASKGWMMAGLIAGALIGAAAVVVTGGAALTLVAAAAAGAAAGGGLGEVLGTMSWAPRHVTGSLISGSFNVFVNGRPAVRAHLSQGICSDHPGSPQLVAQGSSTVFINGQPAARMEDMLTCSAVISAGSPNVFIGGATVTTDDISPEIPGWVNWTMAAVGVAAAAVLAGPVVAVLGAFGGFVGGEGGAWIGGKIFGVGSDGQKWSMLGGSLLGGYAGAKGAGLAARGVPEAPAINPGELTAAPDYLNAVSKFTGKSSAEIEGFYKQMNEQGATYQELVGKAVDKYGLTPDEGHAVFGYTTKLFYRDLNQTLLAGGSPESEGLSSLIQSGLDKMPSSSPVQYRGWRLEDPEALAKFDADFAPGKTVESNFWSTAPSEADAYVADRNVVIRTDQARDISDLAFGVHYHGLIGKPIYSSETLIPPGVPFKVIGTDSAGRIILEQL</sequence>
<dbReference type="Gene3D" id="3.90.176.10">
    <property type="entry name" value="Toxin ADP-ribosyltransferase, Chain A, domain 1"/>
    <property type="match status" value="1"/>
</dbReference>
<organism evidence="2 3">
    <name type="scientific">blood disease bacterium A2-HR MARDI</name>
    <dbReference type="NCBI Taxonomy" id="1944648"/>
    <lineage>
        <taxon>Bacteria</taxon>
        <taxon>Pseudomonadati</taxon>
        <taxon>Pseudomonadota</taxon>
        <taxon>Betaproteobacteria</taxon>
        <taxon>Burkholderiales</taxon>
        <taxon>Burkholderiaceae</taxon>
        <taxon>Ralstonia</taxon>
        <taxon>Ralstonia solanacearum species complex</taxon>
    </lineage>
</organism>
<dbReference type="SUPFAM" id="SSF56399">
    <property type="entry name" value="ADP-ribosylation"/>
    <property type="match status" value="1"/>
</dbReference>
<accession>A0A1U9VJ00</accession>
<keyword evidence="1" id="KW-1133">Transmembrane helix</keyword>
<dbReference type="Pfam" id="PF05488">
    <property type="entry name" value="PAAR_motif"/>
    <property type="match status" value="1"/>
</dbReference>
<evidence type="ECO:0000313" key="2">
    <source>
        <dbReference type="EMBL" id="AQW30137.1"/>
    </source>
</evidence>
<dbReference type="Proteomes" id="UP000189628">
    <property type="component" value="Chromosome"/>
</dbReference>
<keyword evidence="1" id="KW-0812">Transmembrane</keyword>
<dbReference type="RefSeq" id="WP_078222419.1">
    <property type="nucleotide sequence ID" value="NZ_CP019911.1"/>
</dbReference>
<dbReference type="Gene3D" id="2.60.200.60">
    <property type="match status" value="1"/>
</dbReference>
<protein>
    <recommendedName>
        <fullName evidence="4">NAD(+)--protein-arginine ADP-ribosyltransferase</fullName>
    </recommendedName>
</protein>
<feature type="transmembrane region" description="Helical" evidence="1">
    <location>
        <begin position="27"/>
        <end position="54"/>
    </location>
</feature>
<dbReference type="AlphaFoldDB" id="A0A1U9VJ00"/>
<dbReference type="InterPro" id="IPR008727">
    <property type="entry name" value="PAAR_motif"/>
</dbReference>
<evidence type="ECO:0000313" key="3">
    <source>
        <dbReference type="Proteomes" id="UP000189628"/>
    </source>
</evidence>
<keyword evidence="1" id="KW-0472">Membrane</keyword>
<proteinExistence type="predicted"/>
<dbReference type="CDD" id="cd14742">
    <property type="entry name" value="PAAR_RHS"/>
    <property type="match status" value="1"/>
</dbReference>
<name>A0A1U9VJ00_9RALS</name>
<evidence type="ECO:0008006" key="4">
    <source>
        <dbReference type="Google" id="ProtNLM"/>
    </source>
</evidence>